<evidence type="ECO:0000313" key="2">
    <source>
        <dbReference type="Proteomes" id="UP001163321"/>
    </source>
</evidence>
<protein>
    <submittedName>
        <fullName evidence="1">Uncharacterized protein</fullName>
    </submittedName>
</protein>
<dbReference type="Proteomes" id="UP001163321">
    <property type="component" value="Chromosome 10"/>
</dbReference>
<name>A0ACC0WM79_9STRA</name>
<accession>A0ACC0WM79</accession>
<evidence type="ECO:0000313" key="1">
    <source>
        <dbReference type="EMBL" id="KAI9919959.1"/>
    </source>
</evidence>
<proteinExistence type="predicted"/>
<comment type="caution">
    <text evidence="1">The sequence shown here is derived from an EMBL/GenBank/DDBJ whole genome shotgun (WGS) entry which is preliminary data.</text>
</comment>
<gene>
    <name evidence="1" type="ORF">PsorP6_016056</name>
</gene>
<reference evidence="1 2" key="1">
    <citation type="journal article" date="2022" name="bioRxiv">
        <title>The genome of the oomycete Peronosclerospora sorghi, a cosmopolitan pathogen of maize and sorghum, is inflated with dispersed pseudogenes.</title>
        <authorList>
            <person name="Fletcher K."/>
            <person name="Martin F."/>
            <person name="Isakeit T."/>
            <person name="Cavanaugh K."/>
            <person name="Magill C."/>
            <person name="Michelmore R."/>
        </authorList>
    </citation>
    <scope>NUCLEOTIDE SEQUENCE [LARGE SCALE GENOMIC DNA]</scope>
    <source>
        <strain evidence="1">P6</strain>
    </source>
</reference>
<sequence>MMPKTNNGTTPAPADSKYPTPERSLSLLSSKSAAETLTKLKRNERDRQRSFAKRQTMQQMRLQVKELEEQKQHLIKRTSGLELTSSRNDEIRLASPFPSSFYAPSTTAIKREYFLSLTNEIEKFRHQNAVMTKQLREWEITTGYMQNLLLEYIQDQTDSESESSPCKRADSHGCSPRPSNGTKNVCFTPLTLEEGMTCVRQTLQLINNARIYFANDANYHNRNMFLGWEQYTLRQGSTIMFSVEKSLPNVTPAQLMDTMWDIMTDSSKTQKMMSSSLNVQIRLLQKFSEDLLIIDRRLEDNAQSGLFGQKRALRTTHLLLRTANTDGIHTLVMKTIDLPSFKKLLPDDEQWCEICYWIRFCPDGNVQFNSDNDDFATVTEFGCYNKYTCDEIAKAWLGELVFLAIRWESLAVTPTLLTF</sequence>
<dbReference type="EMBL" id="CM047589">
    <property type="protein sequence ID" value="KAI9919959.1"/>
    <property type="molecule type" value="Genomic_DNA"/>
</dbReference>
<organism evidence="1 2">
    <name type="scientific">Peronosclerospora sorghi</name>
    <dbReference type="NCBI Taxonomy" id="230839"/>
    <lineage>
        <taxon>Eukaryota</taxon>
        <taxon>Sar</taxon>
        <taxon>Stramenopiles</taxon>
        <taxon>Oomycota</taxon>
        <taxon>Peronosporomycetes</taxon>
        <taxon>Peronosporales</taxon>
        <taxon>Peronosporaceae</taxon>
        <taxon>Peronosclerospora</taxon>
    </lineage>
</organism>
<keyword evidence="2" id="KW-1185">Reference proteome</keyword>